<dbReference type="GO" id="GO:0006352">
    <property type="term" value="P:DNA-templated transcription initiation"/>
    <property type="evidence" value="ECO:0007669"/>
    <property type="project" value="InterPro"/>
</dbReference>
<proteinExistence type="predicted"/>
<sequence>MNAHLSQKNLQEMHALIRTAVDGDKDALAQLIASIKDKVFNLALRMLVDHQQAEDITQDILIKIMTNLSSFRFESKFETWVYRVAANYLMTSNKARRAELHLSFETFKTDLESDLELPSEEYTSRMDYQVLLNELRISCTMAMLLCLKPKARLVYILGEIFELDHAQSSDILACSPATYRKQLQRARTEVVEFTQQSCGLVNKQALCHCSKKLRGTCKRGCVNPSNLRFTSNEQIDFIEVEKRLSHTTDTLKTLLSQRSIQAFESPASLSHILKHTLEQAKSYYQQSLN</sequence>
<feature type="domain" description="RNA polymerase sigma factor 70 region 4 type 2" evidence="5">
    <location>
        <begin position="140"/>
        <end position="188"/>
    </location>
</feature>
<dbReference type="EMBL" id="AUXZ01000091">
    <property type="protein sequence ID" value="KZN48432.1"/>
    <property type="molecule type" value="Genomic_DNA"/>
</dbReference>
<dbReference type="InterPro" id="IPR013325">
    <property type="entry name" value="RNA_pol_sigma_r2"/>
</dbReference>
<dbReference type="PANTHER" id="PTHR43133">
    <property type="entry name" value="RNA POLYMERASE ECF-TYPE SIGMA FACTO"/>
    <property type="match status" value="1"/>
</dbReference>
<accession>A0A167D5D3</accession>
<evidence type="ECO:0000259" key="4">
    <source>
        <dbReference type="Pfam" id="PF04542"/>
    </source>
</evidence>
<dbReference type="PATRIC" id="fig|1365251.3.peg.3747"/>
<evidence type="ECO:0000256" key="3">
    <source>
        <dbReference type="ARBA" id="ARBA00023163"/>
    </source>
</evidence>
<dbReference type="InterPro" id="IPR013249">
    <property type="entry name" value="RNA_pol_sigma70_r4_t2"/>
</dbReference>
<name>A0A167D5D3_9GAMM</name>
<gene>
    <name evidence="6" type="ORF">N476_21410</name>
</gene>
<evidence type="ECO:0000313" key="6">
    <source>
        <dbReference type="EMBL" id="KZN48432.1"/>
    </source>
</evidence>
<dbReference type="AlphaFoldDB" id="A0A167D5D3"/>
<dbReference type="GO" id="GO:0016987">
    <property type="term" value="F:sigma factor activity"/>
    <property type="evidence" value="ECO:0007669"/>
    <property type="project" value="UniProtKB-KW"/>
</dbReference>
<dbReference type="Gene3D" id="1.10.10.10">
    <property type="entry name" value="Winged helix-like DNA-binding domain superfamily/Winged helix DNA-binding domain"/>
    <property type="match status" value="1"/>
</dbReference>
<dbReference type="NCBIfam" id="TIGR02937">
    <property type="entry name" value="sigma70-ECF"/>
    <property type="match status" value="1"/>
</dbReference>
<evidence type="ECO:0000259" key="5">
    <source>
        <dbReference type="Pfam" id="PF08281"/>
    </source>
</evidence>
<dbReference type="Pfam" id="PF08281">
    <property type="entry name" value="Sigma70_r4_2"/>
    <property type="match status" value="1"/>
</dbReference>
<reference evidence="6 7" key="1">
    <citation type="submission" date="2013-07" db="EMBL/GenBank/DDBJ databases">
        <title>Comparative Genomic and Metabolomic Analysis of Twelve Strains of Pseudoalteromonas luteoviolacea.</title>
        <authorList>
            <person name="Vynne N.G."/>
            <person name="Mansson M."/>
            <person name="Gram L."/>
        </authorList>
    </citation>
    <scope>NUCLEOTIDE SEQUENCE [LARGE SCALE GENOMIC DNA]</scope>
    <source>
        <strain evidence="6 7">H33</strain>
    </source>
</reference>
<comment type="caution">
    <text evidence="6">The sequence shown here is derived from an EMBL/GenBank/DDBJ whole genome shotgun (WGS) entry which is preliminary data.</text>
</comment>
<evidence type="ECO:0000256" key="1">
    <source>
        <dbReference type="ARBA" id="ARBA00023015"/>
    </source>
</evidence>
<organism evidence="6 7">
    <name type="scientific">Pseudoalteromonas luteoviolacea H33</name>
    <dbReference type="NCBI Taxonomy" id="1365251"/>
    <lineage>
        <taxon>Bacteria</taxon>
        <taxon>Pseudomonadati</taxon>
        <taxon>Pseudomonadota</taxon>
        <taxon>Gammaproteobacteria</taxon>
        <taxon>Alteromonadales</taxon>
        <taxon>Pseudoalteromonadaceae</taxon>
        <taxon>Pseudoalteromonas</taxon>
    </lineage>
</organism>
<keyword evidence="1" id="KW-0805">Transcription regulation</keyword>
<dbReference type="InterPro" id="IPR007627">
    <property type="entry name" value="RNA_pol_sigma70_r2"/>
</dbReference>
<keyword evidence="3" id="KW-0804">Transcription</keyword>
<feature type="domain" description="RNA polymerase sigma-70 region 2" evidence="4">
    <location>
        <begin position="31"/>
        <end position="89"/>
    </location>
</feature>
<dbReference type="InterPro" id="IPR014284">
    <property type="entry name" value="RNA_pol_sigma-70_dom"/>
</dbReference>
<dbReference type="PANTHER" id="PTHR43133:SF51">
    <property type="entry name" value="RNA POLYMERASE SIGMA FACTOR"/>
    <property type="match status" value="1"/>
</dbReference>
<evidence type="ECO:0000313" key="7">
    <source>
        <dbReference type="Proteomes" id="UP000076503"/>
    </source>
</evidence>
<dbReference type="Proteomes" id="UP000076503">
    <property type="component" value="Unassembled WGS sequence"/>
</dbReference>
<keyword evidence="2" id="KW-0731">Sigma factor</keyword>
<dbReference type="SUPFAM" id="SSF88946">
    <property type="entry name" value="Sigma2 domain of RNA polymerase sigma factors"/>
    <property type="match status" value="1"/>
</dbReference>
<dbReference type="Gene3D" id="1.10.1740.10">
    <property type="match status" value="1"/>
</dbReference>
<dbReference type="GO" id="GO:0003677">
    <property type="term" value="F:DNA binding"/>
    <property type="evidence" value="ECO:0007669"/>
    <property type="project" value="InterPro"/>
</dbReference>
<dbReference type="InterPro" id="IPR036388">
    <property type="entry name" value="WH-like_DNA-bd_sf"/>
</dbReference>
<dbReference type="RefSeq" id="WP_063363031.1">
    <property type="nucleotide sequence ID" value="NZ_AUXZ01000091.1"/>
</dbReference>
<protein>
    <submittedName>
        <fullName evidence="6">Uncharacterized protein</fullName>
    </submittedName>
</protein>
<evidence type="ECO:0000256" key="2">
    <source>
        <dbReference type="ARBA" id="ARBA00023082"/>
    </source>
</evidence>
<dbReference type="Pfam" id="PF04542">
    <property type="entry name" value="Sigma70_r2"/>
    <property type="match status" value="1"/>
</dbReference>
<dbReference type="InterPro" id="IPR039425">
    <property type="entry name" value="RNA_pol_sigma-70-like"/>
</dbReference>